<protein>
    <submittedName>
        <fullName evidence="3">Transmembrane protein, putative</fullName>
    </submittedName>
</protein>
<organism evidence="3 4">
    <name type="scientific">Tetrahymena thermophila (strain SB210)</name>
    <dbReference type="NCBI Taxonomy" id="312017"/>
    <lineage>
        <taxon>Eukaryota</taxon>
        <taxon>Sar</taxon>
        <taxon>Alveolata</taxon>
        <taxon>Ciliophora</taxon>
        <taxon>Intramacronucleata</taxon>
        <taxon>Oligohymenophorea</taxon>
        <taxon>Hymenostomatida</taxon>
        <taxon>Tetrahymenina</taxon>
        <taxon>Tetrahymenidae</taxon>
        <taxon>Tetrahymena</taxon>
    </lineage>
</organism>
<feature type="transmembrane region" description="Helical" evidence="1">
    <location>
        <begin position="276"/>
        <end position="299"/>
    </location>
</feature>
<feature type="chain" id="PRO_5004200969" evidence="2">
    <location>
        <begin position="19"/>
        <end position="536"/>
    </location>
</feature>
<reference evidence="4" key="1">
    <citation type="journal article" date="2006" name="PLoS Biol.">
        <title>Macronuclear genome sequence of the ciliate Tetrahymena thermophila, a model eukaryote.</title>
        <authorList>
            <person name="Eisen J.A."/>
            <person name="Coyne R.S."/>
            <person name="Wu M."/>
            <person name="Wu D."/>
            <person name="Thiagarajan M."/>
            <person name="Wortman J.R."/>
            <person name="Badger J.H."/>
            <person name="Ren Q."/>
            <person name="Amedeo P."/>
            <person name="Jones K.M."/>
            <person name="Tallon L.J."/>
            <person name="Delcher A.L."/>
            <person name="Salzberg S.L."/>
            <person name="Silva J.C."/>
            <person name="Haas B.J."/>
            <person name="Majoros W.H."/>
            <person name="Farzad M."/>
            <person name="Carlton J.M."/>
            <person name="Smith R.K. Jr."/>
            <person name="Garg J."/>
            <person name="Pearlman R.E."/>
            <person name="Karrer K.M."/>
            <person name="Sun L."/>
            <person name="Manning G."/>
            <person name="Elde N.C."/>
            <person name="Turkewitz A.P."/>
            <person name="Asai D.J."/>
            <person name="Wilkes D.E."/>
            <person name="Wang Y."/>
            <person name="Cai H."/>
            <person name="Collins K."/>
            <person name="Stewart B.A."/>
            <person name="Lee S.R."/>
            <person name="Wilamowska K."/>
            <person name="Weinberg Z."/>
            <person name="Ruzzo W.L."/>
            <person name="Wloga D."/>
            <person name="Gaertig J."/>
            <person name="Frankel J."/>
            <person name="Tsao C.-C."/>
            <person name="Gorovsky M.A."/>
            <person name="Keeling P.J."/>
            <person name="Waller R.F."/>
            <person name="Patron N.J."/>
            <person name="Cherry J.M."/>
            <person name="Stover N.A."/>
            <person name="Krieger C.J."/>
            <person name="del Toro C."/>
            <person name="Ryder H.F."/>
            <person name="Williamson S.C."/>
            <person name="Barbeau R.A."/>
            <person name="Hamilton E.P."/>
            <person name="Orias E."/>
        </authorList>
    </citation>
    <scope>NUCLEOTIDE SEQUENCE [LARGE SCALE GENOMIC DNA]</scope>
    <source>
        <strain evidence="4">SB210</strain>
    </source>
</reference>
<gene>
    <name evidence="3" type="ORF">TTHERM_01014610</name>
</gene>
<evidence type="ECO:0000256" key="1">
    <source>
        <dbReference type="SAM" id="Phobius"/>
    </source>
</evidence>
<evidence type="ECO:0000313" key="3">
    <source>
        <dbReference type="EMBL" id="EAR83144.2"/>
    </source>
</evidence>
<dbReference type="GeneID" id="7830081"/>
<evidence type="ECO:0000313" key="4">
    <source>
        <dbReference type="Proteomes" id="UP000009168"/>
    </source>
</evidence>
<keyword evidence="2" id="KW-0732">Signal</keyword>
<feature type="signal peptide" evidence="2">
    <location>
        <begin position="1"/>
        <end position="18"/>
    </location>
</feature>
<dbReference type="InParanoid" id="Q22CX5"/>
<feature type="transmembrane region" description="Helical" evidence="1">
    <location>
        <begin position="116"/>
        <end position="137"/>
    </location>
</feature>
<keyword evidence="1 3" id="KW-0812">Transmembrane</keyword>
<dbReference type="HOGENOM" id="CLU_1690279_0_0_1"/>
<accession>Q22CX5</accession>
<feature type="transmembrane region" description="Helical" evidence="1">
    <location>
        <begin position="91"/>
        <end position="110"/>
    </location>
</feature>
<feature type="transmembrane region" description="Helical" evidence="1">
    <location>
        <begin position="249"/>
        <end position="269"/>
    </location>
</feature>
<dbReference type="RefSeq" id="XP_001030807.2">
    <property type="nucleotide sequence ID" value="XM_001030807.2"/>
</dbReference>
<evidence type="ECO:0000256" key="2">
    <source>
        <dbReference type="SAM" id="SignalP"/>
    </source>
</evidence>
<dbReference type="KEGG" id="tet:TTHERM_01014610"/>
<keyword evidence="1" id="KW-0472">Membrane</keyword>
<feature type="transmembrane region" description="Helical" evidence="1">
    <location>
        <begin position="174"/>
        <end position="194"/>
    </location>
</feature>
<feature type="transmembrane region" description="Helical" evidence="1">
    <location>
        <begin position="28"/>
        <end position="46"/>
    </location>
</feature>
<dbReference type="EMBL" id="GG662521">
    <property type="protein sequence ID" value="EAR83144.2"/>
    <property type="molecule type" value="Genomic_DNA"/>
</dbReference>
<proteinExistence type="predicted"/>
<dbReference type="Proteomes" id="UP000009168">
    <property type="component" value="Unassembled WGS sequence"/>
</dbReference>
<keyword evidence="4" id="KW-1185">Reference proteome</keyword>
<sequence length="536" mass="63284">MLSLLLLLIQIYLQYCYGQQKEQFYILLLILVSLRLVCACLSFLILKQKRMKDYLKQFVLILLTNELFALVIEKCKNDVKKCAKGFIFQQYFYSLPTLFINQGIIAQNLVENNQYIIGFYLVNLVNLLILSFCNLVSIETQTINQTKKFNLSQYLQGVIRPFLFWYLFSQMVYLSFILTIVWVSVQILLGILISSAKSNIEQQGEYFVSFVLQLDFNFIPIQTIFCQKVEKNAQIALKNQFYCQDWSDVFYNLMLQLNLAVFLVFKVLFDFKKTKLECLICILYIFILPNLINSIISIYCQALQIKNYNKIITWPYGNLKLSKTVSYLSKNLINEGKIYINMEEVKIGVNNLVLDQYQNRYFNQRYTKSYQQESMHLLWIMENEFFNDLKEIKSALINSQFGRFKNLLIHFFDQSQNIQVIILVDQNQKQNYKIVFKPGYDRKFAIELMDIIQYILNPGNPITVQAQESDLADLRIKSIRFERDIIIQNIQHKKLIENILSNNFQSLVFYKHIAEYMPINPSLVLYDLIEEGNGQN</sequence>
<keyword evidence="1" id="KW-1133">Transmembrane helix</keyword>
<dbReference type="AlphaFoldDB" id="Q22CX5"/>
<name>Q22CX5_TETTS</name>